<dbReference type="PROSITE" id="PS51829">
    <property type="entry name" value="P_HOMO_B"/>
    <property type="match status" value="1"/>
</dbReference>
<keyword evidence="4" id="KW-0732">Signal</keyword>
<dbReference type="InterPro" id="IPR008979">
    <property type="entry name" value="Galactose-bd-like_sf"/>
</dbReference>
<evidence type="ECO:0000256" key="2">
    <source>
        <dbReference type="ARBA" id="ARBA00022801"/>
    </source>
</evidence>
<accession>A0ABW2Y868</accession>
<feature type="signal peptide" evidence="4">
    <location>
        <begin position="1"/>
        <end position="31"/>
    </location>
</feature>
<dbReference type="Gene3D" id="2.40.10.10">
    <property type="entry name" value="Trypsin-like serine proteases"/>
    <property type="match status" value="2"/>
</dbReference>
<comment type="caution">
    <text evidence="6">The sequence shown here is derived from an EMBL/GenBank/DDBJ whole genome shotgun (WGS) entry which is preliminary data.</text>
</comment>
<evidence type="ECO:0000256" key="3">
    <source>
        <dbReference type="SAM" id="MobiDB-lite"/>
    </source>
</evidence>
<evidence type="ECO:0000313" key="7">
    <source>
        <dbReference type="Proteomes" id="UP001597110"/>
    </source>
</evidence>
<dbReference type="PANTHER" id="PTHR36234:SF5">
    <property type="entry name" value="LYSYL ENDOPEPTIDASE"/>
    <property type="match status" value="1"/>
</dbReference>
<dbReference type="Gene3D" id="2.60.40.1120">
    <property type="entry name" value="Carboxypeptidase-like, regulatory domain"/>
    <property type="match status" value="1"/>
</dbReference>
<evidence type="ECO:0000259" key="5">
    <source>
        <dbReference type="PROSITE" id="PS51829"/>
    </source>
</evidence>
<gene>
    <name evidence="6" type="ORF">ACFQ0E_03935</name>
</gene>
<dbReference type="InterPro" id="IPR013784">
    <property type="entry name" value="Carb-bd-like_fold"/>
</dbReference>
<evidence type="ECO:0000256" key="4">
    <source>
        <dbReference type="SAM" id="SignalP"/>
    </source>
</evidence>
<dbReference type="RefSeq" id="WP_386822389.1">
    <property type="nucleotide sequence ID" value="NZ_JBHTIF010000001.1"/>
</dbReference>
<evidence type="ECO:0000256" key="1">
    <source>
        <dbReference type="ARBA" id="ARBA00022670"/>
    </source>
</evidence>
<dbReference type="SUPFAM" id="SSF50494">
    <property type="entry name" value="Trypsin-like serine proteases"/>
    <property type="match status" value="1"/>
</dbReference>
<keyword evidence="7" id="KW-1185">Reference proteome</keyword>
<proteinExistence type="predicted"/>
<dbReference type="Gene3D" id="2.60.120.260">
    <property type="entry name" value="Galactose-binding domain-like"/>
    <property type="match status" value="1"/>
</dbReference>
<keyword evidence="1" id="KW-0645">Protease</keyword>
<feature type="domain" description="P/Homo B" evidence="5">
    <location>
        <begin position="495"/>
        <end position="616"/>
    </location>
</feature>
<name>A0ABW2Y868_9GAMM</name>
<dbReference type="PANTHER" id="PTHR36234">
    <property type="entry name" value="LYSYL ENDOPEPTIDASE"/>
    <property type="match status" value="1"/>
</dbReference>
<protein>
    <submittedName>
        <fullName evidence="6">Proprotein convertase P-domain-containing protein</fullName>
    </submittedName>
</protein>
<dbReference type="InterPro" id="IPR002884">
    <property type="entry name" value="P_dom"/>
</dbReference>
<dbReference type="Pfam" id="PF13620">
    <property type="entry name" value="CarboxypepD_reg"/>
    <property type="match status" value="1"/>
</dbReference>
<keyword evidence="2" id="KW-0378">Hydrolase</keyword>
<dbReference type="Pfam" id="PF01483">
    <property type="entry name" value="P_proprotein"/>
    <property type="match status" value="1"/>
</dbReference>
<dbReference type="SUPFAM" id="SSF49785">
    <property type="entry name" value="Galactose-binding domain-like"/>
    <property type="match status" value="1"/>
</dbReference>
<dbReference type="SUPFAM" id="SSF49452">
    <property type="entry name" value="Starch-binding domain-like"/>
    <property type="match status" value="1"/>
</dbReference>
<reference evidence="7" key="1">
    <citation type="journal article" date="2019" name="Int. J. Syst. Evol. Microbiol.">
        <title>The Global Catalogue of Microorganisms (GCM) 10K type strain sequencing project: providing services to taxonomists for standard genome sequencing and annotation.</title>
        <authorList>
            <consortium name="The Broad Institute Genomics Platform"/>
            <consortium name="The Broad Institute Genome Sequencing Center for Infectious Disease"/>
            <person name="Wu L."/>
            <person name="Ma J."/>
        </authorList>
    </citation>
    <scope>NUCLEOTIDE SEQUENCE [LARGE SCALE GENOMIC DNA]</scope>
    <source>
        <strain evidence="7">CCUG 55585</strain>
    </source>
</reference>
<organism evidence="6 7">
    <name type="scientific">Lysobacter brunescens</name>
    <dbReference type="NCBI Taxonomy" id="262323"/>
    <lineage>
        <taxon>Bacteria</taxon>
        <taxon>Pseudomonadati</taxon>
        <taxon>Pseudomonadota</taxon>
        <taxon>Gammaproteobacteria</taxon>
        <taxon>Lysobacterales</taxon>
        <taxon>Lysobacteraceae</taxon>
        <taxon>Lysobacter</taxon>
    </lineage>
</organism>
<feature type="compositionally biased region" description="Basic and acidic residues" evidence="3">
    <location>
        <begin position="325"/>
        <end position="336"/>
    </location>
</feature>
<dbReference type="Proteomes" id="UP001597110">
    <property type="component" value="Unassembled WGS sequence"/>
</dbReference>
<sequence>MKRHTSAARRGAHALFAIAAMTCALPLVAQAAPPAPSAKPAPLRVAEQRKADLRIGATAIGRTYAVRTTDATFVKLHFDHFSLPDGVTLEVFNPARTEVYRYSNQGLDGHTVDREMGQNGRTSFSAMSIHGPVALVRLVGTPTGAWKSSDGVRVSRYLQGYSERKLRELQIDGLLDGSLGTRSIIGTDDKRAAACYSSSDPAAFDRSRPVARLVMSGGGLCTTWRVGADNRMFTNNHCTATASGVAASEVWFNYQLSTCGGTSATPTKVAGDQMLATNTTLDYTLYTVKNFSTIASFGYLGLETRAATLNEEIMIAGHPGGRQKELSVVSDRDGGGRCRVNSASTSGNGTNTDIGYYCDTEGGSSGSPVIARASHKAIALHHLGGSMNKGAKMSLIWPQVSTHFGGVVPDGDNGTTPTTYSISGTITTSAGTGIAGVTVSSGSASATTSSSGAYTLSGLSNGTYTLTPSLSGYTFSPTSRSVTVSSANVTGQNFTGTGSGSGGVQTYSNGTDYTINDNATVSSPIAVSGRTGNGQASTPVAVNIIHTYRGDLVVDLVAPDGSVYNLLNRSGGSADNVNQTFNVNLSGEALNGTWNLRVRDAATADTGRIDSWSITF</sequence>
<dbReference type="Pfam" id="PF13365">
    <property type="entry name" value="Trypsin_2"/>
    <property type="match status" value="1"/>
</dbReference>
<feature type="chain" id="PRO_5047186807" evidence="4">
    <location>
        <begin position="32"/>
        <end position="616"/>
    </location>
</feature>
<dbReference type="InterPro" id="IPR009003">
    <property type="entry name" value="Peptidase_S1_PA"/>
</dbReference>
<dbReference type="EMBL" id="JBHTIF010000001">
    <property type="protein sequence ID" value="MFD0724742.1"/>
    <property type="molecule type" value="Genomic_DNA"/>
</dbReference>
<feature type="region of interest" description="Disordered" evidence="3">
    <location>
        <begin position="325"/>
        <end position="344"/>
    </location>
</feature>
<dbReference type="InterPro" id="IPR043504">
    <property type="entry name" value="Peptidase_S1_PA_chymotrypsin"/>
</dbReference>
<evidence type="ECO:0000313" key="6">
    <source>
        <dbReference type="EMBL" id="MFD0724742.1"/>
    </source>
</evidence>